<name>A0ABM3I2G5_ZIZJJ</name>
<evidence type="ECO:0000313" key="2">
    <source>
        <dbReference type="RefSeq" id="XP_048319210.2"/>
    </source>
</evidence>
<evidence type="ECO:0000313" key="4">
    <source>
        <dbReference type="RefSeq" id="XP_048319212.2"/>
    </source>
</evidence>
<accession>A0ABM3I2G5</accession>
<protein>
    <submittedName>
        <fullName evidence="2 3">Uncharacterized protein LOC125418776 isoform X1</fullName>
    </submittedName>
</protein>
<reference evidence="2 3" key="1">
    <citation type="submission" date="2025-05" db="UniProtKB">
        <authorList>
            <consortium name="RefSeq"/>
        </authorList>
    </citation>
    <scope>IDENTIFICATION</scope>
    <source>
        <tissue evidence="2 3">Seedling</tissue>
    </source>
</reference>
<dbReference type="RefSeq" id="XP_048319211.2">
    <property type="nucleotide sequence ID" value="XM_048463254.2"/>
</dbReference>
<evidence type="ECO:0000313" key="3">
    <source>
        <dbReference type="RefSeq" id="XP_048319211.2"/>
    </source>
</evidence>
<gene>
    <name evidence="2 3 4" type="primary">LOC125418776</name>
</gene>
<proteinExistence type="predicted"/>
<dbReference type="GeneID" id="125418776"/>
<dbReference type="Proteomes" id="UP001652623">
    <property type="component" value="Chromosome 12"/>
</dbReference>
<sequence>MDLAPDPDERFWYDEVSYLQARELDLDIEKKPKVSAYSMDDATLCIGGQISEDKFSVLWKRRNVSVKFGMGLRNFYFFSLIILSNTSLRSPVRAFGRLSYVVHDVKLPSFFSSRAQDSCRQLEERQSYWVYNDFLLEDAPFCLHIWTLWLSSSAGNHNFPKF</sequence>
<dbReference type="RefSeq" id="XP_048319212.2">
    <property type="nucleotide sequence ID" value="XM_048463255.2"/>
</dbReference>
<keyword evidence="1" id="KW-1185">Reference proteome</keyword>
<dbReference type="RefSeq" id="XP_048319210.2">
    <property type="nucleotide sequence ID" value="XM_048463253.2"/>
</dbReference>
<evidence type="ECO:0000313" key="1">
    <source>
        <dbReference type="Proteomes" id="UP001652623"/>
    </source>
</evidence>
<organism evidence="1 4">
    <name type="scientific">Ziziphus jujuba</name>
    <name type="common">Chinese jujube</name>
    <name type="synonym">Ziziphus sativa</name>
    <dbReference type="NCBI Taxonomy" id="326968"/>
    <lineage>
        <taxon>Eukaryota</taxon>
        <taxon>Viridiplantae</taxon>
        <taxon>Streptophyta</taxon>
        <taxon>Embryophyta</taxon>
        <taxon>Tracheophyta</taxon>
        <taxon>Spermatophyta</taxon>
        <taxon>Magnoliopsida</taxon>
        <taxon>eudicotyledons</taxon>
        <taxon>Gunneridae</taxon>
        <taxon>Pentapetalae</taxon>
        <taxon>rosids</taxon>
        <taxon>fabids</taxon>
        <taxon>Rosales</taxon>
        <taxon>Rhamnaceae</taxon>
        <taxon>Paliureae</taxon>
        <taxon>Ziziphus</taxon>
    </lineage>
</organism>